<dbReference type="GO" id="GO:0007062">
    <property type="term" value="P:sister chromatid cohesion"/>
    <property type="evidence" value="ECO:0007669"/>
    <property type="project" value="UniProtKB-ARBA"/>
</dbReference>
<feature type="region of interest" description="Disordered" evidence="2">
    <location>
        <begin position="231"/>
        <end position="387"/>
    </location>
</feature>
<dbReference type="PROSITE" id="PS51425">
    <property type="entry name" value="SCD"/>
    <property type="match status" value="1"/>
</dbReference>
<proteinExistence type="predicted"/>
<feature type="compositionally biased region" description="Low complexity" evidence="2">
    <location>
        <begin position="333"/>
        <end position="346"/>
    </location>
</feature>
<dbReference type="PANTHER" id="PTHR11199">
    <property type="entry name" value="STROMAL ANTIGEN"/>
    <property type="match status" value="1"/>
</dbReference>
<dbReference type="SUPFAM" id="SSF48371">
    <property type="entry name" value="ARM repeat"/>
    <property type="match status" value="1"/>
</dbReference>
<dbReference type="Gene3D" id="1.25.10.10">
    <property type="entry name" value="Leucine-rich Repeat Variant"/>
    <property type="match status" value="1"/>
</dbReference>
<dbReference type="GO" id="GO:0008278">
    <property type="term" value="C:cohesin complex"/>
    <property type="evidence" value="ECO:0007669"/>
    <property type="project" value="TreeGrafter"/>
</dbReference>
<feature type="compositionally biased region" description="Acidic residues" evidence="2">
    <location>
        <begin position="275"/>
        <end position="294"/>
    </location>
</feature>
<dbReference type="Proteomes" id="UP000777482">
    <property type="component" value="Unassembled WGS sequence"/>
</dbReference>
<feature type="compositionally biased region" description="Basic residues" evidence="2">
    <location>
        <begin position="897"/>
        <end position="915"/>
    </location>
</feature>
<gene>
    <name evidence="4" type="ORF">C6P46_007085</name>
</gene>
<dbReference type="Pfam" id="PF21581">
    <property type="entry name" value="SCD"/>
    <property type="match status" value="1"/>
</dbReference>
<dbReference type="InterPro" id="IPR020839">
    <property type="entry name" value="SCD"/>
</dbReference>
<dbReference type="GO" id="GO:0003682">
    <property type="term" value="F:chromatin binding"/>
    <property type="evidence" value="ECO:0007669"/>
    <property type="project" value="TreeGrafter"/>
</dbReference>
<comment type="caution">
    <text evidence="4">The sequence shown here is derived from an EMBL/GenBank/DDBJ whole genome shotgun (WGS) entry which is preliminary data.</text>
</comment>
<dbReference type="GO" id="GO:0000785">
    <property type="term" value="C:chromatin"/>
    <property type="evidence" value="ECO:0007669"/>
    <property type="project" value="TreeGrafter"/>
</dbReference>
<keyword evidence="5" id="KW-1185">Reference proteome</keyword>
<accession>A0A9P6VXF9</accession>
<organism evidence="4 5">
    <name type="scientific">Rhodotorula mucilaginosa</name>
    <name type="common">Yeast</name>
    <name type="synonym">Rhodotorula rubra</name>
    <dbReference type="NCBI Taxonomy" id="5537"/>
    <lineage>
        <taxon>Eukaryota</taxon>
        <taxon>Fungi</taxon>
        <taxon>Dikarya</taxon>
        <taxon>Basidiomycota</taxon>
        <taxon>Pucciniomycotina</taxon>
        <taxon>Microbotryomycetes</taxon>
        <taxon>Sporidiobolales</taxon>
        <taxon>Sporidiobolaceae</taxon>
        <taxon>Rhodotorula</taxon>
    </lineage>
</organism>
<feature type="region of interest" description="Disordered" evidence="2">
    <location>
        <begin position="1582"/>
        <end position="1749"/>
    </location>
</feature>
<dbReference type="Pfam" id="PF24571">
    <property type="entry name" value="HEAT_SCC3-SA"/>
    <property type="match status" value="1"/>
</dbReference>
<dbReference type="InterPro" id="IPR056396">
    <property type="entry name" value="HEAT_SCC3-SA"/>
</dbReference>
<evidence type="ECO:0000313" key="4">
    <source>
        <dbReference type="EMBL" id="KAG0656512.1"/>
    </source>
</evidence>
<dbReference type="OrthoDB" id="498590at2759"/>
<feature type="domain" description="SCD" evidence="3">
    <location>
        <begin position="603"/>
        <end position="688"/>
    </location>
</feature>
<keyword evidence="1" id="KW-0175">Coiled coil</keyword>
<dbReference type="PANTHER" id="PTHR11199:SF0">
    <property type="entry name" value="LD34181P-RELATED"/>
    <property type="match status" value="1"/>
</dbReference>
<dbReference type="InterPro" id="IPR039662">
    <property type="entry name" value="Cohesin_Scc3/SA"/>
</dbReference>
<feature type="compositionally biased region" description="Acidic residues" evidence="2">
    <location>
        <begin position="1296"/>
        <end position="1317"/>
    </location>
</feature>
<feature type="region of interest" description="Disordered" evidence="2">
    <location>
        <begin position="1296"/>
        <end position="1354"/>
    </location>
</feature>
<name>A0A9P6VXF9_RHOMI</name>
<dbReference type="Pfam" id="PF08514">
    <property type="entry name" value="STAG"/>
    <property type="match status" value="1"/>
</dbReference>
<evidence type="ECO:0000313" key="5">
    <source>
        <dbReference type="Proteomes" id="UP000777482"/>
    </source>
</evidence>
<feature type="compositionally biased region" description="Acidic residues" evidence="2">
    <location>
        <begin position="1718"/>
        <end position="1728"/>
    </location>
</feature>
<feature type="compositionally biased region" description="Basic residues" evidence="2">
    <location>
        <begin position="1592"/>
        <end position="1605"/>
    </location>
</feature>
<protein>
    <recommendedName>
        <fullName evidence="3">SCD domain-containing protein</fullName>
    </recommendedName>
</protein>
<dbReference type="InterPro" id="IPR016024">
    <property type="entry name" value="ARM-type_fold"/>
</dbReference>
<reference evidence="4 5" key="1">
    <citation type="submission" date="2020-11" db="EMBL/GenBank/DDBJ databases">
        <title>Kefir isolates.</title>
        <authorList>
            <person name="Marcisauskas S."/>
            <person name="Kim Y."/>
            <person name="Blasche S."/>
        </authorList>
    </citation>
    <scope>NUCLEOTIDE SEQUENCE [LARGE SCALE GENOMIC DNA]</scope>
    <source>
        <strain evidence="4 5">KR</strain>
    </source>
</reference>
<sequence>MARQLGDEPFPADPTEQQVLDGQVLLLKSLMHTPQKPIPSTASTFPVVFFFPELQGSLFSRSSSSPAHSNAPSPTAADAYQAGLFPLLHAPPLGREGLPACARRPIEGDPNMKPRPLVTRTRAAGSASRGVVRLCAQAGDMCGRTWSPRTSDRSMLANFHESTSCEAGGSRWPPSRRRRRSDVRACGTVSAGITIKMFSSSLCGSSGCDSQLGTGPTPTLSLVLQRFAGMSSSDSDENHAAASPRAGAGRRKSGRVRKEIDRLGASNSNKRTIEDVDDEEDDDDHDEDDDDEEDFKVPTSIKTGSRKRAPKGTKASSSNAGGASAAKRRKTTTKTNGGTRKPAAAARRTKKATRGGGEEDEDEEEENGGKAVGARASRAAKPGKDFQIEDDNEIFNAVKSPNSALQQVAEDWIESYKEESGPAMAELVNFVLRCCGCNATVDEHQAEDENGIVENLKDIADEFKQEANMAYPLISKSKGYKKFRTSLSSFLQKLLVASADDLLYDTSFYEHFQAWIHALSSSQIRALRHTATVIALQLVHALSVLRIQVDKEHAQTVRAKEAEEKKGRKDKARLRDMERQVKEAHKRLQAVEEYMEESYNSVFVNRYRDADAVIRAECISAIGNWMKIDPDYWIDGDYLRYIGWVLSDESKEARRESVRALFALYQKDAYLGKLHHFTDRFKQQIVDMAVGEHDLNVRIQALQVVRQIDSHGLLDDEKQRDEVATLVFEKEKRVRSAAADFFRGLVEEQVEDLKSELEAQGKTAKGRKFGGNKKADKERERALHQATEYKVLAQLLVKYGRALDGRLEEDALDDDDDEQDEAVAAAEEGSLAAVARADTGGEEDLGPVVPRGRVAYAIEALWDSLDAVQDWEGMLAYLLKDHSSDAEEASASSNAKGKGKGKGKANAKGRARGGKKAAQGGDAGEGSAGEENDAAEEQDAEEDDAAAVVALPKQVRLDEDEETLFVEVVVAVLTRVTQASAVSKKDQEQEDEDLANVSRVVIEALPKLFAKHQTFASRMIDILAIPRLISLDLYLDMQQISAYESLWDDVAKQFKKHTEADVLDQAARTLVVLMSANNLSATNQTKIADLERDLVAALRTAAGDDAENASYEEDELSALTACVARIEHLYRVKNLNDVLEDNDGGNSTSVIDIIDSIVDRGRRGYKEEEPLIGHAIRVLAVHLSWHLLTVVAEIRQAGSTDLQALVAVSEKRRVLLEKLEEFAVGNGTNAAEGVKRVALTVLLDIYLIAHTISAPSGDPDRLFEELKLEASEELQARCSGYMEAEIERQAELLAEEAEEVESDTPASDDDEGSDTETESSQRGKKRKGKKAGAQKKGKKVVAADKRKRKTAAQIRADNAKERARLLATARFEQTLAPFVRAIHGGAFDLQHSVVVLKYWGRLGPVFDEQAKLLMHDLRDEGNYGSASDKVASILVDALQGACELYIDAAEETATDEHLISLGRHLQGVAAVRGAQLAIVSTLPAEDHLRLHLDALKWVTSKLARYEEAKRKADRDRALSFFKALGHLLFGLDGRSALKVKTSLDALLDERGIEVPAMSKIWEPLRAYQRRLITVMAKDPSIQKAATAERNKASKSKSKGKGKGKASARSDDEEDELDGDQDGDDAEEEKERISPPKKRKAPPVISQELYAPEASPSKRRRTAADESVDLENNDALDALLGDDDNDADLGSRERTPTPSHGSQKRAGVDDHETTGTGQGDDDEPADEVMQDAAATMAGPGGETETGDLSL</sequence>
<evidence type="ECO:0000259" key="3">
    <source>
        <dbReference type="PROSITE" id="PS51425"/>
    </source>
</evidence>
<feature type="compositionally biased region" description="Acidic residues" evidence="2">
    <location>
        <begin position="1665"/>
        <end position="1686"/>
    </location>
</feature>
<dbReference type="InterPro" id="IPR013721">
    <property type="entry name" value="STAG"/>
</dbReference>
<feature type="compositionally biased region" description="Acidic residues" evidence="2">
    <location>
        <begin position="928"/>
        <end position="944"/>
    </location>
</feature>
<feature type="region of interest" description="Disordered" evidence="2">
    <location>
        <begin position="162"/>
        <end position="182"/>
    </location>
</feature>
<feature type="compositionally biased region" description="Low complexity" evidence="2">
    <location>
        <begin position="312"/>
        <end position="325"/>
    </location>
</feature>
<feature type="region of interest" description="Disordered" evidence="2">
    <location>
        <begin position="889"/>
        <end position="944"/>
    </location>
</feature>
<dbReference type="EMBL" id="PUHQ01000096">
    <property type="protein sequence ID" value="KAG0656512.1"/>
    <property type="molecule type" value="Genomic_DNA"/>
</dbReference>
<dbReference type="InterPro" id="IPR011989">
    <property type="entry name" value="ARM-like"/>
</dbReference>
<feature type="compositionally biased region" description="Basic residues" evidence="2">
    <location>
        <begin position="1322"/>
        <end position="1350"/>
    </location>
</feature>
<feature type="compositionally biased region" description="Acidic residues" evidence="2">
    <location>
        <begin position="1610"/>
        <end position="1627"/>
    </location>
</feature>
<evidence type="ECO:0000256" key="2">
    <source>
        <dbReference type="SAM" id="MobiDB-lite"/>
    </source>
</evidence>
<evidence type="ECO:0000256" key="1">
    <source>
        <dbReference type="SAM" id="Coils"/>
    </source>
</evidence>
<feature type="coiled-coil region" evidence="1">
    <location>
        <begin position="560"/>
        <end position="594"/>
    </location>
</feature>
<dbReference type="GO" id="GO:0005634">
    <property type="term" value="C:nucleus"/>
    <property type="evidence" value="ECO:0007669"/>
    <property type="project" value="TreeGrafter"/>
</dbReference>